<evidence type="ECO:0000256" key="1">
    <source>
        <dbReference type="SAM" id="Phobius"/>
    </source>
</evidence>
<keyword evidence="1" id="KW-0472">Membrane</keyword>
<feature type="transmembrane region" description="Helical" evidence="1">
    <location>
        <begin position="46"/>
        <end position="66"/>
    </location>
</feature>
<comment type="caution">
    <text evidence="2">The sequence shown here is derived from an EMBL/GenBank/DDBJ whole genome shotgun (WGS) entry which is preliminary data.</text>
</comment>
<evidence type="ECO:0000313" key="3">
    <source>
        <dbReference type="Proteomes" id="UP000559809"/>
    </source>
</evidence>
<dbReference type="GO" id="GO:0015385">
    <property type="term" value="F:sodium:proton antiporter activity"/>
    <property type="evidence" value="ECO:0007669"/>
    <property type="project" value="TreeGrafter"/>
</dbReference>
<organism evidence="2 3">
    <name type="scientific">Parapusillimonas granuli</name>
    <dbReference type="NCBI Taxonomy" id="380911"/>
    <lineage>
        <taxon>Bacteria</taxon>
        <taxon>Pseudomonadati</taxon>
        <taxon>Pseudomonadota</taxon>
        <taxon>Betaproteobacteria</taxon>
        <taxon>Burkholderiales</taxon>
        <taxon>Alcaligenaceae</taxon>
        <taxon>Parapusillimonas</taxon>
    </lineage>
</organism>
<name>A0A853G3M6_9BURK</name>
<feature type="transmembrane region" description="Helical" evidence="1">
    <location>
        <begin position="72"/>
        <end position="92"/>
    </location>
</feature>
<dbReference type="InterPro" id="IPR005133">
    <property type="entry name" value="PhaG_MnhG_YufB"/>
</dbReference>
<dbReference type="Proteomes" id="UP000559809">
    <property type="component" value="Unassembled WGS sequence"/>
</dbReference>
<dbReference type="RefSeq" id="WP_180157317.1">
    <property type="nucleotide sequence ID" value="NZ_JACCEM010000009.1"/>
</dbReference>
<dbReference type="PANTHER" id="PTHR34703">
    <property type="entry name" value="ANTIPORTER SUBUNIT MNHG2-RELATED"/>
    <property type="match status" value="1"/>
</dbReference>
<dbReference type="AlphaFoldDB" id="A0A853G3M6"/>
<evidence type="ECO:0000313" key="2">
    <source>
        <dbReference type="EMBL" id="NYT50909.1"/>
    </source>
</evidence>
<proteinExistence type="predicted"/>
<feature type="transmembrane region" description="Helical" evidence="1">
    <location>
        <begin position="6"/>
        <end position="34"/>
    </location>
</feature>
<accession>A0A853G3M6</accession>
<dbReference type="Pfam" id="PF03334">
    <property type="entry name" value="PhaG_MnhG_YufB"/>
    <property type="match status" value="1"/>
</dbReference>
<dbReference type="NCBIfam" id="TIGR01300">
    <property type="entry name" value="CPA3_mnhG_phaG"/>
    <property type="match status" value="1"/>
</dbReference>
<sequence>MTHALPLWVAIPVAALLVISGFITLTGTIGLLRLPTFFSRIHAPTLGNTLGVFCVLVASILAASYIEQRIVVHPILITFFLVITSPVTAMLLMRAAIKRQARADLEKQLDSERAGAGHAARDSKS</sequence>
<keyword evidence="1" id="KW-0812">Transmembrane</keyword>
<keyword evidence="3" id="KW-1185">Reference proteome</keyword>
<reference evidence="2 3" key="1">
    <citation type="submission" date="2020-07" db="EMBL/GenBank/DDBJ databases">
        <title>Taxonomic revisions and descriptions of new bacterial species based on genomic comparisons in the high-G+C-content subgroup of the family Alcaligenaceae.</title>
        <authorList>
            <person name="Szabo A."/>
            <person name="Felfoldi T."/>
        </authorList>
    </citation>
    <scope>NUCLEOTIDE SEQUENCE [LARGE SCALE GENOMIC DNA]</scope>
    <source>
        <strain evidence="2 3">LMG 24012</strain>
    </source>
</reference>
<gene>
    <name evidence="2" type="ORF">H0A72_16475</name>
</gene>
<dbReference type="EMBL" id="JACCEM010000009">
    <property type="protein sequence ID" value="NYT50909.1"/>
    <property type="molecule type" value="Genomic_DNA"/>
</dbReference>
<keyword evidence="1" id="KW-1133">Transmembrane helix</keyword>
<protein>
    <submittedName>
        <fullName evidence="2">Cation:proton antiporter</fullName>
    </submittedName>
</protein>
<dbReference type="PANTHER" id="PTHR34703:SF1">
    <property type="entry name" value="ANTIPORTER SUBUNIT MNHG2-RELATED"/>
    <property type="match status" value="1"/>
</dbReference>